<dbReference type="SUPFAM" id="SSF103481">
    <property type="entry name" value="Multidrug resistance efflux transporter EmrE"/>
    <property type="match status" value="2"/>
</dbReference>
<protein>
    <submittedName>
        <fullName evidence="8">Unannotated protein</fullName>
    </submittedName>
</protein>
<evidence type="ECO:0000256" key="4">
    <source>
        <dbReference type="ARBA" id="ARBA00022989"/>
    </source>
</evidence>
<evidence type="ECO:0000256" key="2">
    <source>
        <dbReference type="ARBA" id="ARBA00022475"/>
    </source>
</evidence>
<evidence type="ECO:0000313" key="8">
    <source>
        <dbReference type="EMBL" id="CAB4553144.1"/>
    </source>
</evidence>
<gene>
    <name evidence="8" type="ORF">UFOPK1581_00311</name>
</gene>
<evidence type="ECO:0000256" key="1">
    <source>
        <dbReference type="ARBA" id="ARBA00004651"/>
    </source>
</evidence>
<dbReference type="PANTHER" id="PTHR32322">
    <property type="entry name" value="INNER MEMBRANE TRANSPORTER"/>
    <property type="match status" value="1"/>
</dbReference>
<evidence type="ECO:0000259" key="7">
    <source>
        <dbReference type="Pfam" id="PF00892"/>
    </source>
</evidence>
<feature type="domain" description="EamA" evidence="7">
    <location>
        <begin position="145"/>
        <end position="274"/>
    </location>
</feature>
<feature type="transmembrane region" description="Helical" evidence="6">
    <location>
        <begin position="145"/>
        <end position="163"/>
    </location>
</feature>
<dbReference type="Pfam" id="PF00892">
    <property type="entry name" value="EamA"/>
    <property type="match status" value="2"/>
</dbReference>
<feature type="transmembrane region" description="Helical" evidence="6">
    <location>
        <begin position="90"/>
        <end position="107"/>
    </location>
</feature>
<keyword evidence="2" id="KW-1003">Cell membrane</keyword>
<keyword evidence="5 6" id="KW-0472">Membrane</keyword>
<dbReference type="InterPro" id="IPR037185">
    <property type="entry name" value="EmrE-like"/>
</dbReference>
<feature type="transmembrane region" description="Helical" evidence="6">
    <location>
        <begin position="61"/>
        <end position="84"/>
    </location>
</feature>
<keyword evidence="3 6" id="KW-0812">Transmembrane</keyword>
<comment type="subcellular location">
    <subcellularLocation>
        <location evidence="1">Cell membrane</location>
        <topology evidence="1">Multi-pass membrane protein</topology>
    </subcellularLocation>
</comment>
<feature type="transmembrane region" description="Helical" evidence="6">
    <location>
        <begin position="234"/>
        <end position="251"/>
    </location>
</feature>
<dbReference type="PANTHER" id="PTHR32322:SF18">
    <property type="entry name" value="S-ADENOSYLMETHIONINE_S-ADENOSYLHOMOCYSTEINE TRANSPORTER"/>
    <property type="match status" value="1"/>
</dbReference>
<feature type="transmembrane region" description="Helical" evidence="6">
    <location>
        <begin position="114"/>
        <end position="133"/>
    </location>
</feature>
<evidence type="ECO:0000256" key="3">
    <source>
        <dbReference type="ARBA" id="ARBA00022692"/>
    </source>
</evidence>
<name>A0A6J6CPR3_9ZZZZ</name>
<feature type="transmembrane region" description="Helical" evidence="6">
    <location>
        <begin position="30"/>
        <end position="49"/>
    </location>
</feature>
<sequence>MKADLFTLGAIFLWASLASLATLLSDIPPFLLTGIGLIIGGLVSLPALRSGIKPWKVPLKTLLIGVYGLFGYHFMLFLALQTAPAVEANLVNYLWPLLIVLLAPVFTKSLSLNFRYVLAAISGFAGAVLAITSGGSEFGFSSIELGYFFALAAAVIWATYSLATTKVPSFPTPAIGLFALVSGVLAIGAHFVFEPAASISTTDWLLLLVLGVGPLGGAFYLWDAALKIGDPRRIGLLAFLTPLLSTALLVVVSGNSLSWQLLLATGLIVGGALLGPRVSGGSKTK</sequence>
<dbReference type="AlphaFoldDB" id="A0A6J6CPR3"/>
<feature type="transmembrane region" description="Helical" evidence="6">
    <location>
        <begin position="257"/>
        <end position="275"/>
    </location>
</feature>
<keyword evidence="4 6" id="KW-1133">Transmembrane helix</keyword>
<evidence type="ECO:0000256" key="5">
    <source>
        <dbReference type="ARBA" id="ARBA00023136"/>
    </source>
</evidence>
<dbReference type="EMBL" id="CAEZTB010000035">
    <property type="protein sequence ID" value="CAB4553144.1"/>
    <property type="molecule type" value="Genomic_DNA"/>
</dbReference>
<dbReference type="InterPro" id="IPR050638">
    <property type="entry name" value="AA-Vitamin_Transporters"/>
</dbReference>
<feature type="transmembrane region" description="Helical" evidence="6">
    <location>
        <begin position="175"/>
        <end position="192"/>
    </location>
</feature>
<feature type="domain" description="EamA" evidence="7">
    <location>
        <begin position="2"/>
        <end position="131"/>
    </location>
</feature>
<evidence type="ECO:0000256" key="6">
    <source>
        <dbReference type="SAM" id="Phobius"/>
    </source>
</evidence>
<feature type="transmembrane region" description="Helical" evidence="6">
    <location>
        <begin position="204"/>
        <end position="222"/>
    </location>
</feature>
<organism evidence="8">
    <name type="scientific">freshwater metagenome</name>
    <dbReference type="NCBI Taxonomy" id="449393"/>
    <lineage>
        <taxon>unclassified sequences</taxon>
        <taxon>metagenomes</taxon>
        <taxon>ecological metagenomes</taxon>
    </lineage>
</organism>
<dbReference type="GO" id="GO:0005886">
    <property type="term" value="C:plasma membrane"/>
    <property type="evidence" value="ECO:0007669"/>
    <property type="project" value="UniProtKB-SubCell"/>
</dbReference>
<dbReference type="InterPro" id="IPR000620">
    <property type="entry name" value="EamA_dom"/>
</dbReference>
<proteinExistence type="predicted"/>
<accession>A0A6J6CPR3</accession>
<reference evidence="8" key="1">
    <citation type="submission" date="2020-05" db="EMBL/GenBank/DDBJ databases">
        <authorList>
            <person name="Chiriac C."/>
            <person name="Salcher M."/>
            <person name="Ghai R."/>
            <person name="Kavagutti S V."/>
        </authorList>
    </citation>
    <scope>NUCLEOTIDE SEQUENCE</scope>
</reference>